<evidence type="ECO:0000313" key="1">
    <source>
        <dbReference type="EMBL" id="KAI4340485.1"/>
    </source>
</evidence>
<accession>A0ACB9NVX9</accession>
<proteinExistence type="predicted"/>
<dbReference type="EMBL" id="CM042886">
    <property type="protein sequence ID" value="KAI4340485.1"/>
    <property type="molecule type" value="Genomic_DNA"/>
</dbReference>
<protein>
    <submittedName>
        <fullName evidence="1">Uncharacterized protein</fullName>
    </submittedName>
</protein>
<name>A0ACB9NVX9_9MYRT</name>
<evidence type="ECO:0000313" key="2">
    <source>
        <dbReference type="Proteomes" id="UP001057402"/>
    </source>
</evidence>
<organism evidence="1 2">
    <name type="scientific">Melastoma candidum</name>
    <dbReference type="NCBI Taxonomy" id="119954"/>
    <lineage>
        <taxon>Eukaryota</taxon>
        <taxon>Viridiplantae</taxon>
        <taxon>Streptophyta</taxon>
        <taxon>Embryophyta</taxon>
        <taxon>Tracheophyta</taxon>
        <taxon>Spermatophyta</taxon>
        <taxon>Magnoliopsida</taxon>
        <taxon>eudicotyledons</taxon>
        <taxon>Gunneridae</taxon>
        <taxon>Pentapetalae</taxon>
        <taxon>rosids</taxon>
        <taxon>malvids</taxon>
        <taxon>Myrtales</taxon>
        <taxon>Melastomataceae</taxon>
        <taxon>Melastomatoideae</taxon>
        <taxon>Melastomateae</taxon>
        <taxon>Melastoma</taxon>
    </lineage>
</organism>
<reference evidence="2" key="1">
    <citation type="journal article" date="2023" name="Front. Plant Sci.">
        <title>Chromosomal-level genome assembly of Melastoma candidum provides insights into trichome evolution.</title>
        <authorList>
            <person name="Zhong Y."/>
            <person name="Wu W."/>
            <person name="Sun C."/>
            <person name="Zou P."/>
            <person name="Liu Y."/>
            <person name="Dai S."/>
            <person name="Zhou R."/>
        </authorList>
    </citation>
    <scope>NUCLEOTIDE SEQUENCE [LARGE SCALE GENOMIC DNA]</scope>
</reference>
<keyword evidence="2" id="KW-1185">Reference proteome</keyword>
<sequence length="496" mass="54507">MKEEEESLSPSPSTQTATKPEVGGEDRRSRGEQRRRGKFEDDVAGREEDEKEEEKEKVVCDAVLQELLEYGQDVTHFQIKAHGKDPQKAVSKTSGPAAIGTGVCAGAYSPLLGTFHALGSIPPYLSASFHNDSGRLRTIDYSDELSGDSLGVLVECDAASNYGSWSGDSEDRKQKGSSLSDHEDSTPGVDSDKREKVRHKNGKKHQRQKERRAQELHDRCRSYLMSRKLDVLVQKLVGMGFPHERATTALILNEGRVEESVAWLFEGSAEHRKPIHDQDSDGHNLRMDISDELAQISMMESRYHCSKQEVERAVVSCQGELERASDMLRTQKQGPSNAKTVDVVDATDCNTISRVPAGPQLRQGTSSSSIQRKDGRDYKSTNTAVDSNGQWESGVKNVQLVKSYQPQLDWAAKHEPSVPRTGKSSTSTGTNSSISYSAAAPVATSASKRVPLYVANGSQIKLRPSGSSAKEPATLTQRLQSTNQKTFFRPLGWLAT</sequence>
<dbReference type="Proteomes" id="UP001057402">
    <property type="component" value="Chromosome 7"/>
</dbReference>
<comment type="caution">
    <text evidence="1">The sequence shown here is derived from an EMBL/GenBank/DDBJ whole genome shotgun (WGS) entry which is preliminary data.</text>
</comment>
<gene>
    <name evidence="1" type="ORF">MLD38_025314</name>
</gene>